<protein>
    <submittedName>
        <fullName evidence="2">5-deoxyglucuronate isomerase</fullName>
    </submittedName>
</protein>
<comment type="caution">
    <text evidence="2">The sequence shown here is derived from an EMBL/GenBank/DDBJ whole genome shotgun (WGS) entry which is preliminary data.</text>
</comment>
<dbReference type="GO" id="GO:0019310">
    <property type="term" value="P:inositol catabolic process"/>
    <property type="evidence" value="ECO:0007669"/>
    <property type="project" value="InterPro"/>
</dbReference>
<accession>A0A316FGF5</accession>
<dbReference type="InterPro" id="IPR021120">
    <property type="entry name" value="KduI/IolB_isomerase"/>
</dbReference>
<evidence type="ECO:0000313" key="3">
    <source>
        <dbReference type="Proteomes" id="UP000245697"/>
    </source>
</evidence>
<dbReference type="OrthoDB" id="9799936at2"/>
<gene>
    <name evidence="2" type="ORF">BC793_10648</name>
</gene>
<dbReference type="AlphaFoldDB" id="A0A316FGF5"/>
<dbReference type="EMBL" id="QGGR01000006">
    <property type="protein sequence ID" value="PWK48021.1"/>
    <property type="molecule type" value="Genomic_DNA"/>
</dbReference>
<dbReference type="GO" id="GO:0008880">
    <property type="term" value="F:glucuronate isomerase activity"/>
    <property type="evidence" value="ECO:0007669"/>
    <property type="project" value="InterPro"/>
</dbReference>
<dbReference type="InterPro" id="IPR011051">
    <property type="entry name" value="RmlC_Cupin_sf"/>
</dbReference>
<dbReference type="PANTHER" id="PTHR39193">
    <property type="entry name" value="5-DEOXY-GLUCURONATE ISOMERASE"/>
    <property type="match status" value="1"/>
</dbReference>
<organism evidence="2 3">
    <name type="scientific">Actinoplanes xinjiangensis</name>
    <dbReference type="NCBI Taxonomy" id="512350"/>
    <lineage>
        <taxon>Bacteria</taxon>
        <taxon>Bacillati</taxon>
        <taxon>Actinomycetota</taxon>
        <taxon>Actinomycetes</taxon>
        <taxon>Micromonosporales</taxon>
        <taxon>Micromonosporaceae</taxon>
        <taxon>Actinoplanes</taxon>
    </lineage>
</organism>
<dbReference type="SUPFAM" id="SSF51182">
    <property type="entry name" value="RmlC-like cupins"/>
    <property type="match status" value="1"/>
</dbReference>
<reference evidence="2 3" key="1">
    <citation type="submission" date="2018-05" db="EMBL/GenBank/DDBJ databases">
        <title>Genomic Encyclopedia of Archaeal and Bacterial Type Strains, Phase II (KMG-II): from individual species to whole genera.</title>
        <authorList>
            <person name="Goeker M."/>
        </authorList>
    </citation>
    <scope>NUCLEOTIDE SEQUENCE [LARGE SCALE GENOMIC DNA]</scope>
    <source>
        <strain evidence="2 3">DSM 45184</strain>
    </source>
</reference>
<keyword evidence="3" id="KW-1185">Reference proteome</keyword>
<keyword evidence="1 2" id="KW-0413">Isomerase</keyword>
<dbReference type="RefSeq" id="WP_109593104.1">
    <property type="nucleotide sequence ID" value="NZ_BONA01000039.1"/>
</dbReference>
<dbReference type="PIRSF" id="PIRSF036628">
    <property type="entry name" value="IolB"/>
    <property type="match status" value="1"/>
</dbReference>
<dbReference type="Pfam" id="PF04962">
    <property type="entry name" value="KduI"/>
    <property type="match status" value="1"/>
</dbReference>
<dbReference type="Gene3D" id="2.60.120.10">
    <property type="entry name" value="Jelly Rolls"/>
    <property type="match status" value="2"/>
</dbReference>
<evidence type="ECO:0000256" key="1">
    <source>
        <dbReference type="ARBA" id="ARBA00023235"/>
    </source>
</evidence>
<dbReference type="PANTHER" id="PTHR39193:SF1">
    <property type="entry name" value="5-DEOXY-GLUCURONATE ISOMERASE"/>
    <property type="match status" value="1"/>
</dbReference>
<name>A0A316FGF5_9ACTN</name>
<sequence length="274" mass="29890">MDYKYHCYIPAADGLNTLPFNPCSLLDLQLLRLEAGETWSGSSGDREILAVILGGTANFTVGGSKFAAVGGRADVFSGKPHSVYVPIDSDITIEAVSAVEIALPSAPSDLVTEPYVIEPGAVASGRWGGANFGRDYHQILTEIAQPSLPARRLIVGETYTPSGNWSTYPPHRHKTDNLPAEAAHEEMYYFRVAPEGGFGICRLYTDEGYEENFTVRDHGVHMMPEGYHTVVSAPGYTTYYLWFLAGTQRTQGAHEDTTLSWVGKTVPTLRDLGL</sequence>
<dbReference type="InterPro" id="IPR014710">
    <property type="entry name" value="RmlC-like_jellyroll"/>
</dbReference>
<proteinExistence type="predicted"/>
<dbReference type="Proteomes" id="UP000245697">
    <property type="component" value="Unassembled WGS sequence"/>
</dbReference>
<dbReference type="NCBIfam" id="TIGR04378">
    <property type="entry name" value="myo_inos_iolB"/>
    <property type="match status" value="1"/>
</dbReference>
<evidence type="ECO:0000313" key="2">
    <source>
        <dbReference type="EMBL" id="PWK48021.1"/>
    </source>
</evidence>
<dbReference type="InterPro" id="IPR024203">
    <property type="entry name" value="Deoxy-glucuronate_isom_IolB"/>
</dbReference>